<proteinExistence type="predicted"/>
<comment type="subcellular location">
    <subcellularLocation>
        <location evidence="1">Mitochondrion</location>
    </subcellularLocation>
</comment>
<evidence type="ECO:0000256" key="1">
    <source>
        <dbReference type="ARBA" id="ARBA00004173"/>
    </source>
</evidence>
<evidence type="ECO:0000256" key="3">
    <source>
        <dbReference type="ARBA" id="ARBA00022741"/>
    </source>
</evidence>
<keyword evidence="4" id="KW-0378">Hydrolase</keyword>
<dbReference type="InterPro" id="IPR044774">
    <property type="entry name" value="Suv3_DEXQc"/>
</dbReference>
<evidence type="ECO:0000313" key="13">
    <source>
        <dbReference type="Proteomes" id="UP001328107"/>
    </source>
</evidence>
<dbReference type="GO" id="GO:0003724">
    <property type="term" value="F:RNA helicase activity"/>
    <property type="evidence" value="ECO:0007669"/>
    <property type="project" value="UniProtKB-EC"/>
</dbReference>
<dbReference type="Gene3D" id="3.40.50.300">
    <property type="entry name" value="P-loop containing nucleotide triphosphate hydrolases"/>
    <property type="match status" value="1"/>
</dbReference>
<evidence type="ECO:0000256" key="2">
    <source>
        <dbReference type="ARBA" id="ARBA00012552"/>
    </source>
</evidence>
<dbReference type="GO" id="GO:0016787">
    <property type="term" value="F:hydrolase activity"/>
    <property type="evidence" value="ECO:0007669"/>
    <property type="project" value="UniProtKB-KW"/>
</dbReference>
<keyword evidence="8" id="KW-0496">Mitochondrion</keyword>
<feature type="domain" description="Suv3 N-terminal" evidence="10">
    <location>
        <begin position="49"/>
        <end position="139"/>
    </location>
</feature>
<evidence type="ECO:0000259" key="10">
    <source>
        <dbReference type="Pfam" id="PF18114"/>
    </source>
</evidence>
<feature type="non-terminal residue" evidence="12">
    <location>
        <position position="301"/>
    </location>
</feature>
<name>A0AAN5C5P9_9BILA</name>
<evidence type="ECO:0000259" key="11">
    <source>
        <dbReference type="Pfam" id="PF22527"/>
    </source>
</evidence>
<keyword evidence="7" id="KW-0809">Transit peptide</keyword>
<gene>
    <name evidence="12" type="ORF">PMAYCL1PPCAC_01760</name>
</gene>
<accession>A0AAN5C5P9</accession>
<sequence length="301" mass="34471">SERKNYSGAPFNESEILVNRGGNSIDKFIQTRKPPHSSTNGTIDWKDWKEGICRVVDRLRNRPPFRQACTEHGLTEKMYKNALQSFRNSCLDISMLDPKLVEILRDNIHGKSKDVDQLFPFFLSHAKRIFPHLESMEELRNVSDLRQPHNWYPVARAIKRKIFFHAGPTNSGKTYHALKRFRESKSGVFCGPLKLLVSEVYTKMNMDGLNMDMITGEERRFAVDNLHPSDHISCTVEMLPTAMRVEVAVIDEIQMLRDEERGWAWTRALLGVAADEVHLCGEVAAIPIVKKLLEPIGETVK</sequence>
<evidence type="ECO:0000256" key="5">
    <source>
        <dbReference type="ARBA" id="ARBA00022806"/>
    </source>
</evidence>
<dbReference type="GO" id="GO:0005524">
    <property type="term" value="F:ATP binding"/>
    <property type="evidence" value="ECO:0007669"/>
    <property type="project" value="UniProtKB-KW"/>
</dbReference>
<dbReference type="Proteomes" id="UP001328107">
    <property type="component" value="Unassembled WGS sequence"/>
</dbReference>
<keyword evidence="6" id="KW-0067">ATP-binding</keyword>
<dbReference type="EC" id="3.6.4.13" evidence="2"/>
<feature type="non-terminal residue" evidence="12">
    <location>
        <position position="1"/>
    </location>
</feature>
<dbReference type="GO" id="GO:0000965">
    <property type="term" value="P:mitochondrial RNA 3'-end processing"/>
    <property type="evidence" value="ECO:0007669"/>
    <property type="project" value="TreeGrafter"/>
</dbReference>
<dbReference type="GO" id="GO:0045025">
    <property type="term" value="C:mitochondrial degradosome"/>
    <property type="evidence" value="ECO:0007669"/>
    <property type="project" value="TreeGrafter"/>
</dbReference>
<comment type="caution">
    <text evidence="12">The sequence shown here is derived from an EMBL/GenBank/DDBJ whole genome shotgun (WGS) entry which is preliminary data.</text>
</comment>
<dbReference type="Pfam" id="PF22527">
    <property type="entry name" value="DEXQc_Suv3"/>
    <property type="match status" value="1"/>
</dbReference>
<dbReference type="InterPro" id="IPR055206">
    <property type="entry name" value="DEXQc_SUV3"/>
</dbReference>
<dbReference type="Pfam" id="PF18114">
    <property type="entry name" value="Suv3_N"/>
    <property type="match status" value="1"/>
</dbReference>
<reference evidence="13" key="1">
    <citation type="submission" date="2022-10" db="EMBL/GenBank/DDBJ databases">
        <title>Genome assembly of Pristionchus species.</title>
        <authorList>
            <person name="Yoshida K."/>
            <person name="Sommer R.J."/>
        </authorList>
    </citation>
    <scope>NUCLEOTIDE SEQUENCE [LARGE SCALE GENOMIC DNA]</scope>
    <source>
        <strain evidence="13">RS5460</strain>
    </source>
</reference>
<dbReference type="FunFam" id="3.40.50.300:FF:000269">
    <property type="entry name" value="ATP-dependent RNA helicase SUPV3L1, mitochondrial"/>
    <property type="match status" value="1"/>
</dbReference>
<dbReference type="SUPFAM" id="SSF52540">
    <property type="entry name" value="P-loop containing nucleoside triphosphate hydrolases"/>
    <property type="match status" value="1"/>
</dbReference>
<comment type="catalytic activity">
    <reaction evidence="9">
        <text>ATP + H2O = ADP + phosphate + H(+)</text>
        <dbReference type="Rhea" id="RHEA:13065"/>
        <dbReference type="ChEBI" id="CHEBI:15377"/>
        <dbReference type="ChEBI" id="CHEBI:15378"/>
        <dbReference type="ChEBI" id="CHEBI:30616"/>
        <dbReference type="ChEBI" id="CHEBI:43474"/>
        <dbReference type="ChEBI" id="CHEBI:456216"/>
        <dbReference type="EC" id="3.6.4.13"/>
    </reaction>
</comment>
<dbReference type="PANTHER" id="PTHR12131">
    <property type="entry name" value="ATP-DEPENDENT RNA AND DNA HELICASE"/>
    <property type="match status" value="1"/>
</dbReference>
<dbReference type="EMBL" id="BTRK01000001">
    <property type="protein sequence ID" value="GMR31565.1"/>
    <property type="molecule type" value="Genomic_DNA"/>
</dbReference>
<keyword evidence="13" id="KW-1185">Reference proteome</keyword>
<evidence type="ECO:0000256" key="9">
    <source>
        <dbReference type="ARBA" id="ARBA00047984"/>
    </source>
</evidence>
<dbReference type="InterPro" id="IPR050699">
    <property type="entry name" value="RNA-DNA_Helicase"/>
</dbReference>
<evidence type="ECO:0000313" key="12">
    <source>
        <dbReference type="EMBL" id="GMR31565.1"/>
    </source>
</evidence>
<dbReference type="CDD" id="cd17913">
    <property type="entry name" value="DEXQc_Suv3"/>
    <property type="match status" value="1"/>
</dbReference>
<evidence type="ECO:0000256" key="6">
    <source>
        <dbReference type="ARBA" id="ARBA00022840"/>
    </source>
</evidence>
<dbReference type="InterPro" id="IPR027417">
    <property type="entry name" value="P-loop_NTPase"/>
</dbReference>
<dbReference type="PANTHER" id="PTHR12131:SF1">
    <property type="entry name" value="ATP-DEPENDENT RNA HELICASE SUPV3L1, MITOCHONDRIAL-RELATED"/>
    <property type="match status" value="1"/>
</dbReference>
<dbReference type="InterPro" id="IPR041453">
    <property type="entry name" value="Suv3_N"/>
</dbReference>
<organism evidence="12 13">
    <name type="scientific">Pristionchus mayeri</name>
    <dbReference type="NCBI Taxonomy" id="1317129"/>
    <lineage>
        <taxon>Eukaryota</taxon>
        <taxon>Metazoa</taxon>
        <taxon>Ecdysozoa</taxon>
        <taxon>Nematoda</taxon>
        <taxon>Chromadorea</taxon>
        <taxon>Rhabditida</taxon>
        <taxon>Rhabditina</taxon>
        <taxon>Diplogasteromorpha</taxon>
        <taxon>Diplogasteroidea</taxon>
        <taxon>Neodiplogasteridae</taxon>
        <taxon>Pristionchus</taxon>
    </lineage>
</organism>
<protein>
    <recommendedName>
        <fullName evidence="2">RNA helicase</fullName>
        <ecNumber evidence="2">3.6.4.13</ecNumber>
    </recommendedName>
</protein>
<dbReference type="AlphaFoldDB" id="A0AAN5C5P9"/>
<evidence type="ECO:0000256" key="8">
    <source>
        <dbReference type="ARBA" id="ARBA00023128"/>
    </source>
</evidence>
<feature type="domain" description="ATP-dependent RNA helicase SUV3 DEXQ-box helicase" evidence="11">
    <location>
        <begin position="148"/>
        <end position="300"/>
    </location>
</feature>
<dbReference type="Gene3D" id="1.10.1740.140">
    <property type="match status" value="1"/>
</dbReference>
<evidence type="ECO:0000256" key="7">
    <source>
        <dbReference type="ARBA" id="ARBA00022946"/>
    </source>
</evidence>
<evidence type="ECO:0000256" key="4">
    <source>
        <dbReference type="ARBA" id="ARBA00022801"/>
    </source>
</evidence>
<keyword evidence="5" id="KW-0347">Helicase</keyword>
<keyword evidence="3" id="KW-0547">Nucleotide-binding</keyword>